<proteinExistence type="predicted"/>
<protein>
    <submittedName>
        <fullName evidence="1">Uncharacterized protein</fullName>
    </submittedName>
</protein>
<evidence type="ECO:0000313" key="2">
    <source>
        <dbReference type="Proteomes" id="UP000801492"/>
    </source>
</evidence>
<sequence length="176" mass="20733">MTKGNIKQPNTRTTQAILEENKGMKVFRKNIRPKKVITKLKHKNGEIVNDRRKMLQVTQNFHRALYKSKAACQIQEDIKRKMIVNVNSEELPLITKNEIETTVEQMKNGKTTEDGILAKMLKESGETLLHELENKIIKWRSWRERRGVSRPQMRWADDIKQTAELKWVEIAQNKQK</sequence>
<comment type="caution">
    <text evidence="1">The sequence shown here is derived from an EMBL/GenBank/DDBJ whole genome shotgun (WGS) entry which is preliminary data.</text>
</comment>
<gene>
    <name evidence="1" type="ORF">ILUMI_04675</name>
</gene>
<evidence type="ECO:0000313" key="1">
    <source>
        <dbReference type="EMBL" id="KAF2901510.1"/>
    </source>
</evidence>
<organism evidence="1 2">
    <name type="scientific">Ignelater luminosus</name>
    <name type="common">Cucubano</name>
    <name type="synonym">Pyrophorus luminosus</name>
    <dbReference type="NCBI Taxonomy" id="2038154"/>
    <lineage>
        <taxon>Eukaryota</taxon>
        <taxon>Metazoa</taxon>
        <taxon>Ecdysozoa</taxon>
        <taxon>Arthropoda</taxon>
        <taxon>Hexapoda</taxon>
        <taxon>Insecta</taxon>
        <taxon>Pterygota</taxon>
        <taxon>Neoptera</taxon>
        <taxon>Endopterygota</taxon>
        <taxon>Coleoptera</taxon>
        <taxon>Polyphaga</taxon>
        <taxon>Elateriformia</taxon>
        <taxon>Elateroidea</taxon>
        <taxon>Elateridae</taxon>
        <taxon>Agrypninae</taxon>
        <taxon>Pyrophorini</taxon>
        <taxon>Ignelater</taxon>
    </lineage>
</organism>
<dbReference type="Proteomes" id="UP000801492">
    <property type="component" value="Unassembled WGS sequence"/>
</dbReference>
<dbReference type="OrthoDB" id="6781663at2759"/>
<name>A0A8K0DJ97_IGNLU</name>
<keyword evidence="2" id="KW-1185">Reference proteome</keyword>
<accession>A0A8K0DJ97</accession>
<reference evidence="1" key="1">
    <citation type="submission" date="2019-08" db="EMBL/GenBank/DDBJ databases">
        <title>The genome of the North American firefly Photinus pyralis.</title>
        <authorList>
            <consortium name="Photinus pyralis genome working group"/>
            <person name="Fallon T.R."/>
            <person name="Sander Lower S.E."/>
            <person name="Weng J.-K."/>
        </authorList>
    </citation>
    <scope>NUCLEOTIDE SEQUENCE</scope>
    <source>
        <strain evidence="1">TRF0915ILg1</strain>
        <tissue evidence="1">Whole body</tissue>
    </source>
</reference>
<dbReference type="AlphaFoldDB" id="A0A8K0DJ97"/>
<dbReference type="EMBL" id="VTPC01001570">
    <property type="protein sequence ID" value="KAF2901510.1"/>
    <property type="molecule type" value="Genomic_DNA"/>
</dbReference>